<dbReference type="GO" id="GO:0016491">
    <property type="term" value="F:oxidoreductase activity"/>
    <property type="evidence" value="ECO:0007669"/>
    <property type="project" value="InterPro"/>
</dbReference>
<evidence type="ECO:0000259" key="1">
    <source>
        <dbReference type="SMART" id="SM00829"/>
    </source>
</evidence>
<dbReference type="SUPFAM" id="SSF51735">
    <property type="entry name" value="NAD(P)-binding Rossmann-fold domains"/>
    <property type="match status" value="1"/>
</dbReference>
<evidence type="ECO:0000313" key="2">
    <source>
        <dbReference type="EMBL" id="UOE21160.1"/>
    </source>
</evidence>
<reference evidence="2" key="1">
    <citation type="submission" date="2020-10" db="EMBL/GenBank/DDBJ databases">
        <title>De novo genome project of the cellulose decomposer Thermobifida halotolerans type strain.</title>
        <authorList>
            <person name="Nagy I."/>
            <person name="Horvath B."/>
            <person name="Kukolya J."/>
            <person name="Nagy I."/>
            <person name="Orsini M."/>
        </authorList>
    </citation>
    <scope>NUCLEOTIDE SEQUENCE</scope>
    <source>
        <strain evidence="2">DSM 44931</strain>
    </source>
</reference>
<dbReference type="InterPro" id="IPR020843">
    <property type="entry name" value="ER"/>
</dbReference>
<name>A0AA97M5K5_9ACTN</name>
<dbReference type="InterPro" id="IPR036291">
    <property type="entry name" value="NAD(P)-bd_dom_sf"/>
</dbReference>
<dbReference type="Gene3D" id="3.90.180.10">
    <property type="entry name" value="Medium-chain alcohol dehydrogenases, catalytic domain"/>
    <property type="match status" value="1"/>
</dbReference>
<dbReference type="PANTHER" id="PTHR43677:SF4">
    <property type="entry name" value="QUINONE OXIDOREDUCTASE-LIKE PROTEIN 2"/>
    <property type="match status" value="1"/>
</dbReference>
<dbReference type="SUPFAM" id="SSF50129">
    <property type="entry name" value="GroES-like"/>
    <property type="match status" value="1"/>
</dbReference>
<gene>
    <name evidence="2" type="ORF">NI17_008470</name>
</gene>
<dbReference type="PANTHER" id="PTHR43677">
    <property type="entry name" value="SHORT-CHAIN DEHYDROGENASE/REDUCTASE"/>
    <property type="match status" value="1"/>
</dbReference>
<evidence type="ECO:0000313" key="3">
    <source>
        <dbReference type="Proteomes" id="UP000265719"/>
    </source>
</evidence>
<dbReference type="Gene3D" id="3.40.50.720">
    <property type="entry name" value="NAD(P)-binding Rossmann-like Domain"/>
    <property type="match status" value="1"/>
</dbReference>
<dbReference type="Pfam" id="PF13602">
    <property type="entry name" value="ADH_zinc_N_2"/>
    <property type="match status" value="1"/>
</dbReference>
<accession>A0AA97M5K5</accession>
<dbReference type="Proteomes" id="UP000265719">
    <property type="component" value="Chromosome"/>
</dbReference>
<dbReference type="EMBL" id="CP063196">
    <property type="protein sequence ID" value="UOE21160.1"/>
    <property type="molecule type" value="Genomic_DNA"/>
</dbReference>
<feature type="domain" description="Enoyl reductase (ER)" evidence="1">
    <location>
        <begin position="13"/>
        <end position="328"/>
    </location>
</feature>
<keyword evidence="3" id="KW-1185">Reference proteome</keyword>
<dbReference type="KEGG" id="thao:NI17_008470"/>
<dbReference type="AlphaFoldDB" id="A0AA97M5K5"/>
<dbReference type="SMART" id="SM00829">
    <property type="entry name" value="PKS_ER"/>
    <property type="match status" value="1"/>
</dbReference>
<sequence>MHHRLVARVTAFGTARVVRVDREETRPPGRRRVRVRVTHASLGSTDVMARRGGYLLQPRPGFTPGYDFVGRVETVNDEAARYGLEEGTRVAGILPGMGAHASHVTVPASLLVPVPEEIPSAVAAALPLDLVTARHALDLLSLPERGSVLVQGVTGAVGLLIAQHAARRGVRVHGTASERGRGLAEALGVQVFDYRAPDWAEQVRAVTGGVDGSVDHTGGAAVRRATSPRGRVVRIAFAGRPGHERIDALTGTVRTAARFAARPAERLCSVPVHTSVRRAAYRRLLGEQLALVAAGGLVPPSVRVAPFAGIEAAHRLAERPAPGEKVVLRMTDDGT</sequence>
<dbReference type="RefSeq" id="WP_068694169.1">
    <property type="nucleotide sequence ID" value="NZ_CP063196.1"/>
</dbReference>
<proteinExistence type="predicted"/>
<dbReference type="InterPro" id="IPR013154">
    <property type="entry name" value="ADH-like_N"/>
</dbReference>
<dbReference type="InterPro" id="IPR011032">
    <property type="entry name" value="GroES-like_sf"/>
</dbReference>
<protein>
    <submittedName>
        <fullName evidence="2">Zinc-binding dehydrogenase</fullName>
    </submittedName>
</protein>
<dbReference type="InterPro" id="IPR051397">
    <property type="entry name" value="Zn-ADH-like_protein"/>
</dbReference>
<organism evidence="2 3">
    <name type="scientific">Thermobifida halotolerans</name>
    <dbReference type="NCBI Taxonomy" id="483545"/>
    <lineage>
        <taxon>Bacteria</taxon>
        <taxon>Bacillati</taxon>
        <taxon>Actinomycetota</taxon>
        <taxon>Actinomycetes</taxon>
        <taxon>Streptosporangiales</taxon>
        <taxon>Nocardiopsidaceae</taxon>
        <taxon>Thermobifida</taxon>
    </lineage>
</organism>
<dbReference type="Pfam" id="PF08240">
    <property type="entry name" value="ADH_N"/>
    <property type="match status" value="1"/>
</dbReference>